<dbReference type="RefSeq" id="XP_021337804.1">
    <property type="nucleotide sequence ID" value="XM_021482597.1"/>
</dbReference>
<feature type="domain" description="RNA-editing substrate-binding complex 6 protein" evidence="1">
    <location>
        <begin position="45"/>
        <end position="219"/>
    </location>
</feature>
<evidence type="ECO:0000313" key="3">
    <source>
        <dbReference type="Proteomes" id="UP000002899"/>
    </source>
</evidence>
<dbReference type="AlphaFoldDB" id="A0A1N6LY00"/>
<reference evidence="2 3" key="1">
    <citation type="journal article" date="2012" name="Nucleic Acids Res.">
        <title>Sequencing of the smallest Apicomplexan genome from the human pathogen Babesia microti.</title>
        <authorList>
            <person name="Cornillot E."/>
            <person name="Hadj-Kaddour K."/>
            <person name="Dassouli A."/>
            <person name="Noel B."/>
            <person name="Ranwez V."/>
            <person name="Vacherie B."/>
            <person name="Augagneur Y."/>
            <person name="Bres V."/>
            <person name="Duclos A."/>
            <person name="Randazzo S."/>
            <person name="Carcy B."/>
            <person name="Debierre-Grockiego F."/>
            <person name="Delbecq S."/>
            <person name="Moubri-Menage K."/>
            <person name="Shams-Eldin H."/>
            <person name="Usmani-Brown S."/>
            <person name="Bringaud F."/>
            <person name="Wincker P."/>
            <person name="Vivares C.P."/>
            <person name="Schwarz R.T."/>
            <person name="Schetters T.P."/>
            <person name="Krause P.J."/>
            <person name="Gorenflot A."/>
            <person name="Berry V."/>
            <person name="Barbe V."/>
            <person name="Ben Mamoun C."/>
        </authorList>
    </citation>
    <scope>NUCLEOTIDE SEQUENCE [LARGE SCALE GENOMIC DNA]</scope>
    <source>
        <strain evidence="2 3">RI</strain>
    </source>
</reference>
<evidence type="ECO:0000313" key="2">
    <source>
        <dbReference type="EMBL" id="SIO73741.1"/>
    </source>
</evidence>
<dbReference type="InterPro" id="IPR058917">
    <property type="entry name" value="RESC6_dom"/>
</dbReference>
<proteinExistence type="predicted"/>
<reference evidence="2 3" key="2">
    <citation type="journal article" date="2013" name="PLoS ONE">
        <title>Whole genome mapping and re-organization of the nuclear and mitochondrial genomes of Babesia microti isolates.</title>
        <authorList>
            <person name="Cornillot E."/>
            <person name="Dassouli A."/>
            <person name="Garg A."/>
            <person name="Pachikara N."/>
            <person name="Randazzo S."/>
            <person name="Depoix D."/>
            <person name="Carcy B."/>
            <person name="Delbecq S."/>
            <person name="Frutos R."/>
            <person name="Silva J.C."/>
            <person name="Sutton R."/>
            <person name="Krause P.J."/>
            <person name="Mamoun C.B."/>
        </authorList>
    </citation>
    <scope>NUCLEOTIDE SEQUENCE [LARGE SCALE GENOMIC DNA]</scope>
    <source>
        <strain evidence="2 3">RI</strain>
    </source>
</reference>
<keyword evidence="3" id="KW-1185">Reference proteome</keyword>
<dbReference type="Pfam" id="PF26188">
    <property type="entry name" value="RESC6"/>
    <property type="match status" value="1"/>
</dbReference>
<accession>A0A1N6LY00</accession>
<dbReference type="GeneID" id="24426135"/>
<organism evidence="2 3">
    <name type="scientific">Babesia microti (strain RI)</name>
    <dbReference type="NCBI Taxonomy" id="1133968"/>
    <lineage>
        <taxon>Eukaryota</taxon>
        <taxon>Sar</taxon>
        <taxon>Alveolata</taxon>
        <taxon>Apicomplexa</taxon>
        <taxon>Aconoidasida</taxon>
        <taxon>Piroplasmida</taxon>
        <taxon>Babesiidae</taxon>
        <taxon>Babesia</taxon>
    </lineage>
</organism>
<evidence type="ECO:0000259" key="1">
    <source>
        <dbReference type="Pfam" id="PF26188"/>
    </source>
</evidence>
<reference evidence="2 3" key="3">
    <citation type="journal article" date="2016" name="Sci. Rep.">
        <title>Genome-wide diversity and gene expression profiling of Babesia microti isolates identify polymorphic genes that mediate host-pathogen interactions.</title>
        <authorList>
            <person name="Silva J.C."/>
            <person name="Cornillot E."/>
            <person name="McCracken C."/>
            <person name="Usmani-Brown S."/>
            <person name="Dwivedi A."/>
            <person name="Ifeonu O.O."/>
            <person name="Crabtree J."/>
            <person name="Gotia H.T."/>
            <person name="Virji A.Z."/>
            <person name="Reynes C."/>
            <person name="Colinge J."/>
            <person name="Kumar V."/>
            <person name="Lawres L."/>
            <person name="Pazzi J.E."/>
            <person name="Pablo J.V."/>
            <person name="Hung C."/>
            <person name="Brancato J."/>
            <person name="Kumari P."/>
            <person name="Orvis J."/>
            <person name="Tretina K."/>
            <person name="Chibucos M."/>
            <person name="Ott S."/>
            <person name="Sadzewicz L."/>
            <person name="Sengamalay N."/>
            <person name="Shetty A.C."/>
            <person name="Su Q."/>
            <person name="Tallon L."/>
            <person name="Fraser C.M."/>
            <person name="Frutos R."/>
            <person name="Molina D.M."/>
            <person name="Krause P.J."/>
            <person name="Ben Mamoun C."/>
        </authorList>
    </citation>
    <scope>NUCLEOTIDE SEQUENCE [LARGE SCALE GENOMIC DNA]</scope>
    <source>
        <strain evidence="2 3">RI</strain>
    </source>
</reference>
<sequence>MSACDSIRLALRSAEIHRIPTVLSKAIKQGFTDNDLLHEYAQIVNIKLHEYTFPQLTSILKSFSIPPYKNFKFFSQLCERILHQAKAPNFNPSSKDVSDFIISCGRLYYSDRYLIAQLSGHIAPNIESYRPKDLANIYHSLAKLRIHDLELFKIISNSLTHYLYTLTPICLVNLLVSYARTNLDDREAIYALIDELDMRLDEMTAMDLVRVTMAISCLELNKDGKYAKVEVCIGNLLKKLYDTCWPLGYIQHLVLLESLIRLKTFDSKLVYGKILPALLTKRSIVENNLSFSENVRTIECIACLPSVNETCVKLLGLSVKRIPKLIKADGNLIARLLAALNSLNYESKEIESIIFDIATPRFLESLDENYRRTIRNVLNKIKNAEPARQDS</sequence>
<gene>
    <name evidence="2" type="ORF">BmR1_04g07446</name>
</gene>
<dbReference type="OrthoDB" id="332519at2759"/>
<protein>
    <recommendedName>
        <fullName evidence="1">RNA-editing substrate-binding complex 6 protein domain-containing protein</fullName>
    </recommendedName>
</protein>
<dbReference type="EMBL" id="LN871599">
    <property type="protein sequence ID" value="SIO73741.1"/>
    <property type="molecule type" value="Genomic_DNA"/>
</dbReference>
<dbReference type="KEGG" id="bmic:BmR1_04g07446"/>
<dbReference type="VEuPathDB" id="PiroplasmaDB:BmR1_04g07446"/>
<name>A0A1N6LY00_BABMR</name>
<dbReference type="Proteomes" id="UP000002899">
    <property type="component" value="Chromosome IV"/>
</dbReference>